<comment type="caution">
    <text evidence="1">Lacks conserved residue(s) required for the propagation of feature annotation.</text>
</comment>
<accession>A0A5N5T394</accession>
<dbReference type="InterPro" id="IPR001590">
    <property type="entry name" value="Peptidase_M12B"/>
</dbReference>
<reference evidence="4 5" key="1">
    <citation type="journal article" date="2019" name="PLoS Biol.">
        <title>Sex chromosomes control vertical transmission of feminizing Wolbachia symbionts in an isopod.</title>
        <authorList>
            <person name="Becking T."/>
            <person name="Chebbi M.A."/>
            <person name="Giraud I."/>
            <person name="Moumen B."/>
            <person name="Laverre T."/>
            <person name="Caubet Y."/>
            <person name="Peccoud J."/>
            <person name="Gilbert C."/>
            <person name="Cordaux R."/>
        </authorList>
    </citation>
    <scope>NUCLEOTIDE SEQUENCE [LARGE SCALE GENOMIC DNA]</scope>
    <source>
        <strain evidence="4">ANa2</strain>
        <tissue evidence="4">Whole body excluding digestive tract and cuticle</tissue>
    </source>
</reference>
<organism evidence="4 5">
    <name type="scientific">Armadillidium nasatum</name>
    <dbReference type="NCBI Taxonomy" id="96803"/>
    <lineage>
        <taxon>Eukaryota</taxon>
        <taxon>Metazoa</taxon>
        <taxon>Ecdysozoa</taxon>
        <taxon>Arthropoda</taxon>
        <taxon>Crustacea</taxon>
        <taxon>Multicrustacea</taxon>
        <taxon>Malacostraca</taxon>
        <taxon>Eumalacostraca</taxon>
        <taxon>Peracarida</taxon>
        <taxon>Isopoda</taxon>
        <taxon>Oniscidea</taxon>
        <taxon>Crinocheta</taxon>
        <taxon>Armadillidiidae</taxon>
        <taxon>Armadillidium</taxon>
    </lineage>
</organism>
<feature type="domain" description="Peptidase M12B" evidence="3">
    <location>
        <begin position="66"/>
        <end position="127"/>
    </location>
</feature>
<dbReference type="Gene3D" id="3.40.390.10">
    <property type="entry name" value="Collagenase (Catalytic Domain)"/>
    <property type="match status" value="1"/>
</dbReference>
<dbReference type="PANTHER" id="PTHR11905">
    <property type="entry name" value="ADAM A DISINTEGRIN AND METALLOPROTEASE DOMAIN"/>
    <property type="match status" value="1"/>
</dbReference>
<dbReference type="EMBL" id="SEYY01012570">
    <property type="protein sequence ID" value="KAB7500812.1"/>
    <property type="molecule type" value="Genomic_DNA"/>
</dbReference>
<dbReference type="AlphaFoldDB" id="A0A5N5T394"/>
<dbReference type="Pfam" id="PF01421">
    <property type="entry name" value="Reprolysin"/>
    <property type="match status" value="1"/>
</dbReference>
<evidence type="ECO:0000313" key="5">
    <source>
        <dbReference type="Proteomes" id="UP000326759"/>
    </source>
</evidence>
<dbReference type="SUPFAM" id="SSF55486">
    <property type="entry name" value="Metalloproteases ('zincins'), catalytic domain"/>
    <property type="match status" value="1"/>
</dbReference>
<dbReference type="Proteomes" id="UP000326759">
    <property type="component" value="Unassembled WGS sequence"/>
</dbReference>
<dbReference type="OrthoDB" id="5951731at2759"/>
<keyword evidence="4" id="KW-0401">Integrin</keyword>
<gene>
    <name evidence="4" type="primary">Adam15</name>
    <name evidence="4" type="ORF">Anas_07464</name>
</gene>
<comment type="caution">
    <text evidence="4">The sequence shown here is derived from an EMBL/GenBank/DDBJ whole genome shotgun (WGS) entry which is preliminary data.</text>
</comment>
<dbReference type="GO" id="GO:0007229">
    <property type="term" value="P:integrin-mediated signaling pathway"/>
    <property type="evidence" value="ECO:0007669"/>
    <property type="project" value="UniProtKB-KW"/>
</dbReference>
<protein>
    <submittedName>
        <fullName evidence="4">Disintegrin and metalloproteinase domain-containing protein 15</fullName>
    </submittedName>
</protein>
<dbReference type="PANTHER" id="PTHR11905:SF237">
    <property type="entry name" value="MIND-MELD, ISOFORM J"/>
    <property type="match status" value="1"/>
</dbReference>
<evidence type="ECO:0000256" key="1">
    <source>
        <dbReference type="PROSITE-ProRule" id="PRU00276"/>
    </source>
</evidence>
<feature type="region of interest" description="Disordered" evidence="2">
    <location>
        <begin position="17"/>
        <end position="56"/>
    </location>
</feature>
<feature type="non-terminal residue" evidence="4">
    <location>
        <position position="1"/>
    </location>
</feature>
<evidence type="ECO:0000259" key="3">
    <source>
        <dbReference type="PROSITE" id="PS50215"/>
    </source>
</evidence>
<evidence type="ECO:0000256" key="2">
    <source>
        <dbReference type="SAM" id="MobiDB-lite"/>
    </source>
</evidence>
<dbReference type="GO" id="GO:0004222">
    <property type="term" value="F:metalloendopeptidase activity"/>
    <property type="evidence" value="ECO:0007669"/>
    <property type="project" value="InterPro"/>
</dbReference>
<evidence type="ECO:0000313" key="4">
    <source>
        <dbReference type="EMBL" id="KAB7500812.1"/>
    </source>
</evidence>
<sequence length="148" mass="17170">PKHPHFVIEAKSSHIHQKCGNKPDTDRWQRERGGGGGGGYNHLGLRGRRKKQARHRLTRDIRSSTKYVETALFLDKKFMEQRNYSRTRGMYDALQIANIADLYFKTINTRITISYLESWSGGNLIELDKRPPISMALIRFSQDHTKID</sequence>
<dbReference type="PROSITE" id="PS50215">
    <property type="entry name" value="ADAM_MEPRO"/>
    <property type="match status" value="1"/>
</dbReference>
<feature type="compositionally biased region" description="Basic residues" evidence="2">
    <location>
        <begin position="45"/>
        <end position="56"/>
    </location>
</feature>
<keyword evidence="5" id="KW-1185">Reference proteome</keyword>
<name>A0A5N5T394_9CRUS</name>
<dbReference type="GO" id="GO:0006508">
    <property type="term" value="P:proteolysis"/>
    <property type="evidence" value="ECO:0007669"/>
    <property type="project" value="InterPro"/>
</dbReference>
<feature type="compositionally biased region" description="Basic and acidic residues" evidence="2">
    <location>
        <begin position="21"/>
        <end position="33"/>
    </location>
</feature>
<proteinExistence type="predicted"/>
<dbReference type="InterPro" id="IPR024079">
    <property type="entry name" value="MetalloPept_cat_dom_sf"/>
</dbReference>